<name>A0A8X7C703_9ARAC</name>
<comment type="caution">
    <text evidence="1">The sequence shown here is derived from an EMBL/GenBank/DDBJ whole genome shotgun (WGS) entry which is preliminary data.</text>
</comment>
<proteinExistence type="predicted"/>
<organism evidence="1 2">
    <name type="scientific">Trichonephila inaurata madagascariensis</name>
    <dbReference type="NCBI Taxonomy" id="2747483"/>
    <lineage>
        <taxon>Eukaryota</taxon>
        <taxon>Metazoa</taxon>
        <taxon>Ecdysozoa</taxon>
        <taxon>Arthropoda</taxon>
        <taxon>Chelicerata</taxon>
        <taxon>Arachnida</taxon>
        <taxon>Araneae</taxon>
        <taxon>Araneomorphae</taxon>
        <taxon>Entelegynae</taxon>
        <taxon>Araneoidea</taxon>
        <taxon>Nephilidae</taxon>
        <taxon>Trichonephila</taxon>
        <taxon>Trichonephila inaurata</taxon>
    </lineage>
</organism>
<dbReference type="EMBL" id="BMAV01010597">
    <property type="protein sequence ID" value="GFY55817.1"/>
    <property type="molecule type" value="Genomic_DNA"/>
</dbReference>
<evidence type="ECO:0000313" key="2">
    <source>
        <dbReference type="Proteomes" id="UP000886998"/>
    </source>
</evidence>
<sequence length="80" mass="9286">MYHARGSRTPALDFHLKWHLSHCGNENILRLSTLRRRGMVPFRAQGDQSEKPKHHRSMELANLLAKCTHRRVKAVKSRCG</sequence>
<accession>A0A8X7C703</accession>
<protein>
    <submittedName>
        <fullName evidence="1">Uncharacterized protein</fullName>
    </submittedName>
</protein>
<dbReference type="AlphaFoldDB" id="A0A8X7C703"/>
<keyword evidence="2" id="KW-1185">Reference proteome</keyword>
<dbReference type="Proteomes" id="UP000886998">
    <property type="component" value="Unassembled WGS sequence"/>
</dbReference>
<evidence type="ECO:0000313" key="1">
    <source>
        <dbReference type="EMBL" id="GFY55817.1"/>
    </source>
</evidence>
<reference evidence="1" key="1">
    <citation type="submission" date="2020-08" db="EMBL/GenBank/DDBJ databases">
        <title>Multicomponent nature underlies the extraordinary mechanical properties of spider dragline silk.</title>
        <authorList>
            <person name="Kono N."/>
            <person name="Nakamura H."/>
            <person name="Mori M."/>
            <person name="Yoshida Y."/>
            <person name="Ohtoshi R."/>
            <person name="Malay A.D."/>
            <person name="Moran D.A.P."/>
            <person name="Tomita M."/>
            <person name="Numata K."/>
            <person name="Arakawa K."/>
        </authorList>
    </citation>
    <scope>NUCLEOTIDE SEQUENCE</scope>
</reference>
<gene>
    <name evidence="1" type="ORF">TNIN_73051</name>
</gene>